<organism evidence="1 2">
    <name type="scientific">Cryobacterium levicorallinum</name>
    <dbReference type="NCBI Taxonomy" id="995038"/>
    <lineage>
        <taxon>Bacteria</taxon>
        <taxon>Bacillati</taxon>
        <taxon>Actinomycetota</taxon>
        <taxon>Actinomycetes</taxon>
        <taxon>Micrococcales</taxon>
        <taxon>Microbacteriaceae</taxon>
        <taxon>Cryobacterium</taxon>
    </lineage>
</organism>
<comment type="caution">
    <text evidence="1">The sequence shown here is derived from an EMBL/GenBank/DDBJ whole genome shotgun (WGS) entry which is preliminary data.</text>
</comment>
<accession>A0A4R8VGD4</accession>
<evidence type="ECO:0000313" key="2">
    <source>
        <dbReference type="Proteomes" id="UP000297963"/>
    </source>
</evidence>
<evidence type="ECO:0000313" key="1">
    <source>
        <dbReference type="EMBL" id="TFB81332.1"/>
    </source>
</evidence>
<protein>
    <recommendedName>
        <fullName evidence="3">Addiction module protein</fullName>
    </recommendedName>
</protein>
<proteinExistence type="predicted"/>
<dbReference type="InterPro" id="IPR013406">
    <property type="entry name" value="CHP02574_addiction_mod"/>
</dbReference>
<dbReference type="EMBL" id="SOFE01000034">
    <property type="protein sequence ID" value="TFB81332.1"/>
    <property type="molecule type" value="Genomic_DNA"/>
</dbReference>
<dbReference type="Proteomes" id="UP000297963">
    <property type="component" value="Unassembled WGS sequence"/>
</dbReference>
<gene>
    <name evidence="1" type="ORF">E3O11_16895</name>
</gene>
<name>A0A4R8VGD4_9MICO</name>
<evidence type="ECO:0008006" key="3">
    <source>
        <dbReference type="Google" id="ProtNLM"/>
    </source>
</evidence>
<dbReference type="AlphaFoldDB" id="A0A4R8VGD4"/>
<dbReference type="Pfam" id="PF09720">
    <property type="entry name" value="Unstab_antitox"/>
    <property type="match status" value="1"/>
</dbReference>
<sequence length="134" mass="14904">MGCRDQRETCVIHLGASHPASAGLRWLRRDHKLEQAQRTFLDASVASYTGPMALKADEVYEAGLDLSRAERAVVAHRLLASLHPEQGADQREVDQVWQAEIGSRVDDILNGNVELGNFEETRATARALLDDLRK</sequence>
<reference evidence="1 2" key="1">
    <citation type="submission" date="2019-03" db="EMBL/GenBank/DDBJ databases">
        <title>Genomics of glacier-inhabiting Cryobacterium strains.</title>
        <authorList>
            <person name="Liu Q."/>
            <person name="Xin Y.-H."/>
        </authorList>
    </citation>
    <scope>NUCLEOTIDE SEQUENCE [LARGE SCALE GENOMIC DNA]</scope>
    <source>
        <strain evidence="1 2">Hh34</strain>
    </source>
</reference>